<dbReference type="GO" id="GO:0010997">
    <property type="term" value="F:anaphase-promoting complex binding"/>
    <property type="evidence" value="ECO:0007669"/>
    <property type="project" value="InterPro"/>
</dbReference>
<dbReference type="GO" id="GO:1905786">
    <property type="term" value="P:positive regulation of anaphase-promoting complex-dependent catabolic process"/>
    <property type="evidence" value="ECO:0007669"/>
    <property type="project" value="TreeGrafter"/>
</dbReference>
<dbReference type="CDD" id="cd00063">
    <property type="entry name" value="FN3"/>
    <property type="match status" value="1"/>
</dbReference>
<dbReference type="InterPro" id="IPR056150">
    <property type="entry name" value="WD40_CDC20-Fz"/>
</dbReference>
<evidence type="ECO:0000256" key="6">
    <source>
        <dbReference type="ARBA" id="ARBA00022618"/>
    </source>
</evidence>
<evidence type="ECO:0000256" key="15">
    <source>
        <dbReference type="ARBA" id="ARBA00093365"/>
    </source>
</evidence>
<evidence type="ECO:0000256" key="11">
    <source>
        <dbReference type="ARBA" id="ARBA00023306"/>
    </source>
</evidence>
<dbReference type="Gene3D" id="2.60.40.10">
    <property type="entry name" value="Immunoglobulins"/>
    <property type="match status" value="1"/>
</dbReference>
<dbReference type="InterPro" id="IPR001680">
    <property type="entry name" value="WD40_rpt"/>
</dbReference>
<dbReference type="InterPro" id="IPR003961">
    <property type="entry name" value="FN3_dom"/>
</dbReference>
<evidence type="ECO:0000256" key="8">
    <source>
        <dbReference type="ARBA" id="ARBA00022776"/>
    </source>
</evidence>
<dbReference type="GO" id="GO:0016020">
    <property type="term" value="C:membrane"/>
    <property type="evidence" value="ECO:0007669"/>
    <property type="project" value="InterPro"/>
</dbReference>
<dbReference type="Proteomes" id="UP000028990">
    <property type="component" value="Unassembled WGS sequence"/>
</dbReference>
<dbReference type="GO" id="GO:0005680">
    <property type="term" value="C:anaphase-promoting complex"/>
    <property type="evidence" value="ECO:0007669"/>
    <property type="project" value="TreeGrafter"/>
</dbReference>
<comment type="pathway">
    <text evidence="2">Protein modification; protein ubiquitination.</text>
</comment>
<keyword evidence="11" id="KW-0131">Cell cycle</keyword>
<evidence type="ECO:0000256" key="13">
    <source>
        <dbReference type="ARBA" id="ARBA00070718"/>
    </source>
</evidence>
<dbReference type="PROSITE" id="PS50853">
    <property type="entry name" value="FN3"/>
    <property type="match status" value="1"/>
</dbReference>
<dbReference type="PROSITE" id="PS01352">
    <property type="entry name" value="HEMATOPO_REC_L_F1"/>
    <property type="match status" value="1"/>
</dbReference>
<evidence type="ECO:0000256" key="12">
    <source>
        <dbReference type="ARBA" id="ARBA00062231"/>
    </source>
</evidence>
<evidence type="ECO:0000313" key="21">
    <source>
        <dbReference type="Proteomes" id="UP000028990"/>
    </source>
</evidence>
<comment type="subunit">
    <text evidence="12">Component of a complex with CDC20, CDC27, SPATC1 and TUBG1. Interacts with NEUROD2. Interacts with dimeric MAD2L1 in its closed conformation form. Interacts with BUB1B. The phosphorylated form interacts with APC/C. Interacts with NINL. May interact with MAD2L2. Interacts with CDK5RAP2. Interacts with SIRT2. Interacts with isoform 1 of NEK2. Interacts with HSF1 (via phosphorylated form); this interaction occurs in mitosis in a MAD2L1-dependent manner and prevents PLK1-stimulated degradation of HSF1 by blocking the recruitment of the SCF(BTRC) ubiquitin ligase complex. Interacts (via the N-terminal substrate-binding domain) with FBXO5. Interacts with CCNF. Interacts with USP22.</text>
</comment>
<feature type="repeat" description="WD" evidence="16">
    <location>
        <begin position="541"/>
        <end position="582"/>
    </location>
</feature>
<feature type="transmembrane region" description="Helical" evidence="18">
    <location>
        <begin position="225"/>
        <end position="248"/>
    </location>
</feature>
<dbReference type="InterPro" id="IPR036322">
    <property type="entry name" value="WD40_repeat_dom_sf"/>
</dbReference>
<feature type="compositionally biased region" description="Polar residues" evidence="17">
    <location>
        <begin position="379"/>
        <end position="390"/>
    </location>
</feature>
<evidence type="ECO:0000256" key="3">
    <source>
        <dbReference type="ARBA" id="ARBA00006445"/>
    </source>
</evidence>
<evidence type="ECO:0000256" key="18">
    <source>
        <dbReference type="SAM" id="Phobius"/>
    </source>
</evidence>
<dbReference type="SUPFAM" id="SSF50978">
    <property type="entry name" value="WD40 repeat-like"/>
    <property type="match status" value="1"/>
</dbReference>
<keyword evidence="5 16" id="KW-0853">WD repeat</keyword>
<sequence length="818" mass="90664">MGLVLRDPIWEKCEEEKETNPGLQLPQLSRCHFKSRNDSVIHTLVEVTTAQGVVHSYLGSPFWMRQAGKNFVPHSFHTVPTSSESSNPSMPMIPNSETSNWWPWWHDASCTQGLKPVPAAIPTVLIPTPNLHWREVSSGQLALEWQHPSPWAAQETCYQLRYIGEGHQDWKVLEPLLGVQGGSLELRPRSRYRLQLRARLNGPTYQGPWSAWSETEWVETASEPAWISLVTVLLLVLGLSALLGLLLLRWQFPEQYRPMGESNGCDGWVLKAPMSTQSGQFKLPELVILNPVAIGTCLGTHWLNGRQLKDPIPPPDAAMAQFVFESDLHSLLQLDAPIPNAPLARWQRKAKEASGPGPSPMRAANRSHSSGRTPGRTPGKSNSKVQTTPSKPGGDRYIPHRSASQMEVASFLLSKENQPENSQTPTKKEHQKVWALNLNGFDVEEAKILRLSGKPQNAPEGYQNRLKVLYSQKTTTPGSSRKTGRYIPSLPDRILDAPEIRNDYYLNLVDWSSGNVLAVALDNSVYLWSASSGDILQLLQMEQPGDYVSSVAWIKEGNYLAVGTSSAEVQLWDVQQQKRLRNMTSHSARVSSLSWNSYILSSGSRSGHIHHHDVRVAEHHVATLSGHSQEVCGLRWAPDGRHLASGGNDNLVNVWPSSPGEGGWVPLQTFTQHQGAVKAVAWCPWQSNILATGGGTSDRHIRIWNVCAGACLSAVDAHSQVCSILWSPHYKELISGHGFAQNQLVIWKYPTMAKVAELKGHTARVLSLTMSPDGATVASAAADETLRLWRCFELDPARRREREKASAAKSSLIHQGIR</sequence>
<accession>A0A091E365</accession>
<dbReference type="eggNOG" id="KOG0305">
    <property type="taxonomic scope" value="Eukaryota"/>
</dbReference>
<evidence type="ECO:0000256" key="1">
    <source>
        <dbReference type="ARBA" id="ARBA00004629"/>
    </source>
</evidence>
<name>A0A091E365_FUKDA</name>
<dbReference type="Pfam" id="PF24807">
    <property type="entry name" value="WD40_CDC20-Fz"/>
    <property type="match status" value="1"/>
</dbReference>
<keyword evidence="10" id="KW-0995">Kinetochore</keyword>
<dbReference type="InterPro" id="IPR036116">
    <property type="entry name" value="FN3_sf"/>
</dbReference>
<keyword evidence="18" id="KW-0812">Transmembrane</keyword>
<evidence type="ECO:0000256" key="17">
    <source>
        <dbReference type="SAM" id="MobiDB-lite"/>
    </source>
</evidence>
<dbReference type="FunFam" id="2.60.40.10:FF:001271">
    <property type="entry name" value="MPL proto-oncogene, thrombopoietin receptor"/>
    <property type="match status" value="1"/>
</dbReference>
<dbReference type="PANTHER" id="PTHR19918:SF3">
    <property type="entry name" value="CELL DIVISION CYCLE PROTEIN 20 HOMOLOG"/>
    <property type="match status" value="1"/>
</dbReference>
<evidence type="ECO:0000313" key="20">
    <source>
        <dbReference type="EMBL" id="KFO37757.1"/>
    </source>
</evidence>
<dbReference type="GO" id="GO:0005813">
    <property type="term" value="C:centrosome"/>
    <property type="evidence" value="ECO:0007669"/>
    <property type="project" value="UniProtKB-ARBA"/>
</dbReference>
<proteinExistence type="inferred from homology"/>
<feature type="repeat" description="WD" evidence="16">
    <location>
        <begin position="758"/>
        <end position="789"/>
    </location>
</feature>
<dbReference type="AlphaFoldDB" id="A0A091E365"/>
<keyword evidence="7" id="KW-0677">Repeat</keyword>
<feature type="repeat" description="WD" evidence="16">
    <location>
        <begin position="624"/>
        <end position="655"/>
    </location>
</feature>
<evidence type="ECO:0000256" key="16">
    <source>
        <dbReference type="PROSITE-ProRule" id="PRU00221"/>
    </source>
</evidence>
<dbReference type="PROSITE" id="PS50294">
    <property type="entry name" value="WD_REPEATS_REGION"/>
    <property type="match status" value="2"/>
</dbReference>
<dbReference type="GO" id="GO:0000776">
    <property type="term" value="C:kinetochore"/>
    <property type="evidence" value="ECO:0007669"/>
    <property type="project" value="UniProtKB-KW"/>
</dbReference>
<evidence type="ECO:0000256" key="2">
    <source>
        <dbReference type="ARBA" id="ARBA00004906"/>
    </source>
</evidence>
<comment type="similarity">
    <text evidence="4">Belongs to the type I cytokine receptor family. Type 1 subfamily.</text>
</comment>
<gene>
    <name evidence="20" type="ORF">H920_00924</name>
</gene>
<evidence type="ECO:0000259" key="19">
    <source>
        <dbReference type="PROSITE" id="PS50853"/>
    </source>
</evidence>
<dbReference type="InterPro" id="IPR013783">
    <property type="entry name" value="Ig-like_fold"/>
</dbReference>
<dbReference type="PROSITE" id="PS50082">
    <property type="entry name" value="WD_REPEATS_2"/>
    <property type="match status" value="3"/>
</dbReference>
<evidence type="ECO:0000256" key="5">
    <source>
        <dbReference type="ARBA" id="ARBA00022574"/>
    </source>
</evidence>
<dbReference type="SMART" id="SM00320">
    <property type="entry name" value="WD40"/>
    <property type="match status" value="7"/>
</dbReference>
<keyword evidence="9" id="KW-0833">Ubl conjugation pathway</keyword>
<dbReference type="InterPro" id="IPR003528">
    <property type="entry name" value="Long_hematopoietin_rcpt_CS"/>
</dbReference>
<dbReference type="GO" id="GO:0051301">
    <property type="term" value="P:cell division"/>
    <property type="evidence" value="ECO:0007669"/>
    <property type="project" value="UniProtKB-KW"/>
</dbReference>
<dbReference type="GO" id="GO:0004896">
    <property type="term" value="F:cytokine receptor activity"/>
    <property type="evidence" value="ECO:0007669"/>
    <property type="project" value="InterPro"/>
</dbReference>
<comment type="subcellular location">
    <subcellularLocation>
        <location evidence="1">Chromosome</location>
        <location evidence="1">Centromere</location>
        <location evidence="1">Kinetochore</location>
    </subcellularLocation>
</comment>
<dbReference type="EMBL" id="KN120745">
    <property type="protein sequence ID" value="KFO37757.1"/>
    <property type="molecule type" value="Genomic_DNA"/>
</dbReference>
<dbReference type="InterPro" id="IPR015943">
    <property type="entry name" value="WD40/YVTN_repeat-like_dom_sf"/>
</dbReference>
<dbReference type="GO" id="GO:0031145">
    <property type="term" value="P:anaphase-promoting complex-dependent catabolic process"/>
    <property type="evidence" value="ECO:0007669"/>
    <property type="project" value="TreeGrafter"/>
</dbReference>
<feature type="domain" description="Fibronectin type-III" evidence="19">
    <location>
        <begin position="127"/>
        <end position="223"/>
    </location>
</feature>
<dbReference type="FunFam" id="2.130.10.10:FF:000224">
    <property type="entry name" value="cell division cycle protein 20 homolog"/>
    <property type="match status" value="1"/>
</dbReference>
<organism evidence="20 21">
    <name type="scientific">Fukomys damarensis</name>
    <name type="common">Damaraland mole rat</name>
    <name type="synonym">Cryptomys damarensis</name>
    <dbReference type="NCBI Taxonomy" id="885580"/>
    <lineage>
        <taxon>Eukaryota</taxon>
        <taxon>Metazoa</taxon>
        <taxon>Chordata</taxon>
        <taxon>Craniata</taxon>
        <taxon>Vertebrata</taxon>
        <taxon>Euteleostomi</taxon>
        <taxon>Mammalia</taxon>
        <taxon>Eutheria</taxon>
        <taxon>Euarchontoglires</taxon>
        <taxon>Glires</taxon>
        <taxon>Rodentia</taxon>
        <taxon>Hystricomorpha</taxon>
        <taxon>Bathyergidae</taxon>
        <taxon>Fukomys</taxon>
    </lineage>
</organism>
<dbReference type="InterPro" id="IPR033010">
    <property type="entry name" value="Cdc20/Fizzy"/>
</dbReference>
<keyword evidence="18" id="KW-0472">Membrane</keyword>
<evidence type="ECO:0000256" key="7">
    <source>
        <dbReference type="ARBA" id="ARBA00022737"/>
    </source>
</evidence>
<protein>
    <recommendedName>
        <fullName evidence="13">Cell division cycle protein 20 homolog</fullName>
    </recommendedName>
    <alternativeName>
        <fullName evidence="14">p55CDC</fullName>
    </alternativeName>
</protein>
<dbReference type="GO" id="GO:1990757">
    <property type="term" value="F:ubiquitin ligase activator activity"/>
    <property type="evidence" value="ECO:0007669"/>
    <property type="project" value="TreeGrafter"/>
</dbReference>
<evidence type="ECO:0000256" key="9">
    <source>
        <dbReference type="ARBA" id="ARBA00022786"/>
    </source>
</evidence>
<reference evidence="20 21" key="1">
    <citation type="submission" date="2013-11" db="EMBL/GenBank/DDBJ databases">
        <title>The Damaraland mole rat (Fukomys damarensis) genome and evolution of African mole rats.</title>
        <authorList>
            <person name="Gladyshev V.N."/>
            <person name="Fang X."/>
        </authorList>
    </citation>
    <scope>NUCLEOTIDE SEQUENCE [LARGE SCALE GENOMIC DNA]</scope>
    <source>
        <tissue evidence="20">Liver</tissue>
    </source>
</reference>
<dbReference type="SUPFAM" id="SSF49265">
    <property type="entry name" value="Fibronectin type III"/>
    <property type="match status" value="1"/>
</dbReference>
<feature type="region of interest" description="Disordered" evidence="17">
    <location>
        <begin position="346"/>
        <end position="399"/>
    </location>
</feature>
<evidence type="ECO:0000256" key="10">
    <source>
        <dbReference type="ARBA" id="ARBA00022838"/>
    </source>
</evidence>
<dbReference type="STRING" id="885580.ENSFDAP00000019059"/>
<dbReference type="PANTHER" id="PTHR19918">
    <property type="entry name" value="CELL DIVISION CYCLE 20 CDC20 FIZZY -RELATED"/>
    <property type="match status" value="1"/>
</dbReference>
<comment type="similarity">
    <text evidence="3">Belongs to the WD repeat CDC20/Fizzy family.</text>
</comment>
<keyword evidence="18" id="KW-1133">Transmembrane helix</keyword>
<evidence type="ECO:0000256" key="4">
    <source>
        <dbReference type="ARBA" id="ARBA00007885"/>
    </source>
</evidence>
<keyword evidence="21" id="KW-1185">Reference proteome</keyword>
<keyword evidence="8" id="KW-0498">Mitosis</keyword>
<dbReference type="Gene3D" id="2.130.10.10">
    <property type="entry name" value="YVTN repeat-like/Quinoprotein amine dehydrogenase"/>
    <property type="match status" value="1"/>
</dbReference>
<comment type="function">
    <text evidence="15">Substrate-specific adapter of the anaphase promoting complex/cyclosome (APC/C) complex that confers substrate specificity by binding to substrates and targeting them to the APC/C complex for ubiquitination and degradation. Recognizes and binds the destruction box (D box) on protein substrates. Involved in the metaphase/anaphase transition of cell cycle. Is regulated by MAD2L1: in metaphase the MAD2L1-CDC20-APC/C ternary complex is inactive and in anaphase the CDC20-APC/C binary complex is active in degrading substrates. The CDC20-APC/C complex positively regulates the formation of synaptic vesicle clustering at active zone to the presynaptic membrane in postmitotic neurons. CDC20-APC/C-induced degradation of NEUROD2 induces presynaptic differentiation. The CDC20-APC/C complex promotes proper dilation formation and radial migration by degrading CCDC41.</text>
</comment>
<keyword evidence="6 20" id="KW-0132">Cell division</keyword>
<evidence type="ECO:0000256" key="14">
    <source>
        <dbReference type="ARBA" id="ARBA00079207"/>
    </source>
</evidence>
<dbReference type="CDD" id="cd00200">
    <property type="entry name" value="WD40"/>
    <property type="match status" value="1"/>
</dbReference>